<feature type="transmembrane region" description="Helical" evidence="4">
    <location>
        <begin position="27"/>
        <end position="49"/>
    </location>
</feature>
<dbReference type="EMBL" id="UAWQ01000017">
    <property type="protein sequence ID" value="SQC44745.1"/>
    <property type="molecule type" value="Genomic_DNA"/>
</dbReference>
<dbReference type="GO" id="GO:0005886">
    <property type="term" value="C:plasma membrane"/>
    <property type="evidence" value="ECO:0007669"/>
    <property type="project" value="UniProtKB-SubCell"/>
</dbReference>
<sequence>MDSTISVQPGEAPDSLHRARRAAWGSFAGAVVDWYDFLLYGITAALVFNREFFPQIGPAMGTLAAFATFALGFFFARSAELFLATSAIASGGNGC</sequence>
<evidence type="ECO:0000313" key="6">
    <source>
        <dbReference type="Proteomes" id="UP000251721"/>
    </source>
</evidence>
<evidence type="ECO:0000256" key="2">
    <source>
        <dbReference type="ARBA" id="ARBA00022448"/>
    </source>
</evidence>
<keyword evidence="3" id="KW-1003">Cell membrane</keyword>
<keyword evidence="4" id="KW-0472">Membrane</keyword>
<proteinExistence type="predicted"/>
<gene>
    <name evidence="5" type="ORF">NCTC13465_03275</name>
</gene>
<keyword evidence="2" id="KW-0813">Transport</keyword>
<accession>A0A2X3FF94</accession>
<evidence type="ECO:0000256" key="3">
    <source>
        <dbReference type="ARBA" id="ARBA00022475"/>
    </source>
</evidence>
<reference evidence="5 6" key="1">
    <citation type="submission" date="2018-06" db="EMBL/GenBank/DDBJ databases">
        <authorList>
            <consortium name="Pathogen Informatics"/>
            <person name="Doyle S."/>
        </authorList>
    </citation>
    <scope>NUCLEOTIDE SEQUENCE [LARGE SCALE GENOMIC DNA]</scope>
    <source>
        <strain evidence="5 6">NCTC13465</strain>
    </source>
</reference>
<evidence type="ECO:0000313" key="5">
    <source>
        <dbReference type="EMBL" id="SQC44745.1"/>
    </source>
</evidence>
<dbReference type="PANTHER" id="PTHR43045:SF1">
    <property type="entry name" value="SHIKIMATE TRANSPORTER"/>
    <property type="match status" value="1"/>
</dbReference>
<keyword evidence="4" id="KW-1133">Transmembrane helix</keyword>
<evidence type="ECO:0000256" key="4">
    <source>
        <dbReference type="SAM" id="Phobius"/>
    </source>
</evidence>
<comment type="subcellular location">
    <subcellularLocation>
        <location evidence="1">Cell membrane</location>
        <topology evidence="1">Multi-pass membrane protein</topology>
    </subcellularLocation>
</comment>
<dbReference type="PANTHER" id="PTHR43045">
    <property type="entry name" value="SHIKIMATE TRANSPORTER"/>
    <property type="match status" value="1"/>
</dbReference>
<feature type="transmembrane region" description="Helical" evidence="4">
    <location>
        <begin position="55"/>
        <end position="76"/>
    </location>
</feature>
<evidence type="ECO:0000256" key="1">
    <source>
        <dbReference type="ARBA" id="ARBA00004651"/>
    </source>
</evidence>
<name>A0A2X3FF94_KLEPN</name>
<protein>
    <submittedName>
        <fullName evidence="5">Shikimate transporter</fullName>
    </submittedName>
</protein>
<dbReference type="AlphaFoldDB" id="A0A2X3FF94"/>
<keyword evidence="4" id="KW-0812">Transmembrane</keyword>
<dbReference type="Proteomes" id="UP000251721">
    <property type="component" value="Unassembled WGS sequence"/>
</dbReference>
<organism evidence="5 6">
    <name type="scientific">Klebsiella pneumoniae</name>
    <dbReference type="NCBI Taxonomy" id="573"/>
    <lineage>
        <taxon>Bacteria</taxon>
        <taxon>Pseudomonadati</taxon>
        <taxon>Pseudomonadota</taxon>
        <taxon>Gammaproteobacteria</taxon>
        <taxon>Enterobacterales</taxon>
        <taxon>Enterobacteriaceae</taxon>
        <taxon>Klebsiella/Raoultella group</taxon>
        <taxon>Klebsiella</taxon>
        <taxon>Klebsiella pneumoniae complex</taxon>
    </lineage>
</organism>